<dbReference type="Gene3D" id="3.40.1050.10">
    <property type="entry name" value="Carbonic anhydrase"/>
    <property type="match status" value="1"/>
</dbReference>
<evidence type="ECO:0000256" key="4">
    <source>
        <dbReference type="ARBA" id="ARBA00022833"/>
    </source>
</evidence>
<feature type="binding site" evidence="7">
    <location>
        <position position="104"/>
    </location>
    <ligand>
        <name>Zn(2+)</name>
        <dbReference type="ChEBI" id="CHEBI:29105"/>
    </ligand>
</feature>
<dbReference type="PANTHER" id="PTHR11002:SF76">
    <property type="entry name" value="CARBONIC ANHYDRASE"/>
    <property type="match status" value="1"/>
</dbReference>
<dbReference type="eggNOG" id="COG0288">
    <property type="taxonomic scope" value="Bacteria"/>
</dbReference>
<dbReference type="InterPro" id="IPR036874">
    <property type="entry name" value="Carbonic_anhydrase_sf"/>
</dbReference>
<dbReference type="EC" id="4.2.1.1" evidence="2"/>
<dbReference type="OrthoDB" id="9797527at2"/>
<proteinExistence type="inferred from homology"/>
<dbReference type="Proteomes" id="UP000004836">
    <property type="component" value="Unassembled WGS sequence"/>
</dbReference>
<evidence type="ECO:0000256" key="3">
    <source>
        <dbReference type="ARBA" id="ARBA00022723"/>
    </source>
</evidence>
<name>J9A5G0_9PROT</name>
<feature type="binding site" evidence="7">
    <location>
        <position position="48"/>
    </location>
    <ligand>
        <name>Zn(2+)</name>
        <dbReference type="ChEBI" id="CHEBI:29105"/>
    </ligand>
</feature>
<keyword evidence="5" id="KW-0456">Lyase</keyword>
<dbReference type="GO" id="GO:0004089">
    <property type="term" value="F:carbonate dehydratase activity"/>
    <property type="evidence" value="ECO:0007669"/>
    <property type="project" value="UniProtKB-EC"/>
</dbReference>
<comment type="cofactor">
    <cofactor evidence="7">
        <name>Zn(2+)</name>
        <dbReference type="ChEBI" id="CHEBI:29105"/>
    </cofactor>
    <text evidence="7">Binds 1 zinc ion per subunit.</text>
</comment>
<reference evidence="8 9" key="1">
    <citation type="journal article" date="2012" name="J. Bacteriol.">
        <title>Genome Sequence of Strain IMCC14465, Isolated from the East Sea, Belonging to the PS1 Clade of Alphaproteobacteria.</title>
        <authorList>
            <person name="Yang S.J."/>
            <person name="Kang I."/>
            <person name="Cho J.C."/>
        </authorList>
    </citation>
    <scope>NUCLEOTIDE SEQUENCE [LARGE SCALE GENOMIC DNA]</scope>
    <source>
        <strain evidence="8 9">IMCC14465</strain>
    </source>
</reference>
<keyword evidence="4 7" id="KW-0862">Zinc</keyword>
<keyword evidence="9" id="KW-1185">Reference proteome</keyword>
<dbReference type="STRING" id="1220535.IMCC14465_13810"/>
<gene>
    <name evidence="8" type="ORF">IMCC14465_13810</name>
</gene>
<comment type="similarity">
    <text evidence="1">Belongs to the beta-class carbonic anhydrase family.</text>
</comment>
<evidence type="ECO:0000256" key="5">
    <source>
        <dbReference type="ARBA" id="ARBA00023239"/>
    </source>
</evidence>
<evidence type="ECO:0000313" key="9">
    <source>
        <dbReference type="Proteomes" id="UP000004836"/>
    </source>
</evidence>
<evidence type="ECO:0000256" key="2">
    <source>
        <dbReference type="ARBA" id="ARBA00012925"/>
    </source>
</evidence>
<dbReference type="PANTHER" id="PTHR11002">
    <property type="entry name" value="CARBONIC ANHYDRASE"/>
    <property type="match status" value="1"/>
</dbReference>
<comment type="caution">
    <text evidence="8">The sequence shown here is derived from an EMBL/GenBank/DDBJ whole genome shotgun (WGS) entry which is preliminary data.</text>
</comment>
<dbReference type="SMART" id="SM00947">
    <property type="entry name" value="Pro_CA"/>
    <property type="match status" value="1"/>
</dbReference>
<dbReference type="AlphaFoldDB" id="J9A5G0"/>
<comment type="catalytic activity">
    <reaction evidence="6">
        <text>hydrogencarbonate + H(+) = CO2 + H2O</text>
        <dbReference type="Rhea" id="RHEA:10748"/>
        <dbReference type="ChEBI" id="CHEBI:15377"/>
        <dbReference type="ChEBI" id="CHEBI:15378"/>
        <dbReference type="ChEBI" id="CHEBI:16526"/>
        <dbReference type="ChEBI" id="CHEBI:17544"/>
        <dbReference type="EC" id="4.2.1.1"/>
    </reaction>
</comment>
<protein>
    <recommendedName>
        <fullName evidence="2">carbonic anhydrase</fullName>
        <ecNumber evidence="2">4.2.1.1</ecNumber>
    </recommendedName>
</protein>
<sequence>MQNADFPQNYLEGHRNWLEGLSETESSLYQKLGREGQTPSVMAVTCCDSRIMLPDIFNAGPGEFFVLRNIANLVPPQGQDNGMAAAVEFGVNAFKVQHIIVMGHASCGGVAASAAHFEAGNPSDGSLTLSWLSTLKPAYEASKAKTGGDDKDFSTTFEKQAVKMSLDNLSAYAPVEAAVKEGRLSLHGFWFDIEAARLNYLDAASDSFIPV</sequence>
<evidence type="ECO:0000256" key="1">
    <source>
        <dbReference type="ARBA" id="ARBA00006217"/>
    </source>
</evidence>
<evidence type="ECO:0000313" key="8">
    <source>
        <dbReference type="EMBL" id="EJW21585.1"/>
    </source>
</evidence>
<accession>J9A5G0</accession>
<dbReference type="Pfam" id="PF00484">
    <property type="entry name" value="Pro_CA"/>
    <property type="match status" value="1"/>
</dbReference>
<dbReference type="InterPro" id="IPR001765">
    <property type="entry name" value="Carbonic_anhydrase"/>
</dbReference>
<keyword evidence="3 7" id="KW-0479">Metal-binding</keyword>
<organism evidence="8 9">
    <name type="scientific">alpha proteobacterium IMCC14465</name>
    <dbReference type="NCBI Taxonomy" id="1220535"/>
    <lineage>
        <taxon>Bacteria</taxon>
        <taxon>Pseudomonadati</taxon>
        <taxon>Pseudomonadota</taxon>
        <taxon>Alphaproteobacteria</taxon>
        <taxon>PS1 clade</taxon>
    </lineage>
</organism>
<evidence type="ECO:0000256" key="6">
    <source>
        <dbReference type="ARBA" id="ARBA00048348"/>
    </source>
</evidence>
<dbReference type="SUPFAM" id="SSF53056">
    <property type="entry name" value="beta-carbonic anhydrase, cab"/>
    <property type="match status" value="1"/>
</dbReference>
<feature type="binding site" evidence="7">
    <location>
        <position position="107"/>
    </location>
    <ligand>
        <name>Zn(2+)</name>
        <dbReference type="ChEBI" id="CHEBI:29105"/>
    </ligand>
</feature>
<dbReference type="EMBL" id="ALYF01000003">
    <property type="protein sequence ID" value="EJW21585.1"/>
    <property type="molecule type" value="Genomic_DNA"/>
</dbReference>
<dbReference type="GO" id="GO:0008270">
    <property type="term" value="F:zinc ion binding"/>
    <property type="evidence" value="ECO:0007669"/>
    <property type="project" value="InterPro"/>
</dbReference>
<dbReference type="PATRIC" id="fig|1220535.3.peg.1373"/>
<evidence type="ECO:0000256" key="7">
    <source>
        <dbReference type="PIRSR" id="PIRSR601765-1"/>
    </source>
</evidence>
<feature type="binding site" evidence="7">
    <location>
        <position position="46"/>
    </location>
    <ligand>
        <name>Zn(2+)</name>
        <dbReference type="ChEBI" id="CHEBI:29105"/>
    </ligand>
</feature>